<dbReference type="CDD" id="cd06257">
    <property type="entry name" value="DnaJ"/>
    <property type="match status" value="1"/>
</dbReference>
<feature type="domain" description="J" evidence="2">
    <location>
        <begin position="122"/>
        <end position="192"/>
    </location>
</feature>
<dbReference type="PANTHER" id="PTHR23172">
    <property type="entry name" value="AUXILIN/CYCLIN G-ASSOCIATED KINASE-RELATED"/>
    <property type="match status" value="1"/>
</dbReference>
<dbReference type="GO" id="GO:0031982">
    <property type="term" value="C:vesicle"/>
    <property type="evidence" value="ECO:0007669"/>
    <property type="project" value="TreeGrafter"/>
</dbReference>
<dbReference type="Pfam" id="PF00226">
    <property type="entry name" value="DnaJ"/>
    <property type="match status" value="1"/>
</dbReference>
<dbReference type="GO" id="GO:0072318">
    <property type="term" value="P:clathrin coat disassembly"/>
    <property type="evidence" value="ECO:0007669"/>
    <property type="project" value="TreeGrafter"/>
</dbReference>
<dbReference type="Gene3D" id="1.10.287.110">
    <property type="entry name" value="DnaJ domain"/>
    <property type="match status" value="1"/>
</dbReference>
<dbReference type="InterPro" id="IPR036869">
    <property type="entry name" value="J_dom_sf"/>
</dbReference>
<dbReference type="InterPro" id="IPR001623">
    <property type="entry name" value="DnaJ_domain"/>
</dbReference>
<feature type="coiled-coil region" evidence="1">
    <location>
        <begin position="59"/>
        <end position="86"/>
    </location>
</feature>
<dbReference type="OrthoDB" id="1717591at2759"/>
<organism evidence="3 4">
    <name type="scientific">Blastocystis sp. subtype 1 (strain ATCC 50177 / NandII)</name>
    <dbReference type="NCBI Taxonomy" id="478820"/>
    <lineage>
        <taxon>Eukaryota</taxon>
        <taxon>Sar</taxon>
        <taxon>Stramenopiles</taxon>
        <taxon>Bigyra</taxon>
        <taxon>Opalozoa</taxon>
        <taxon>Opalinata</taxon>
        <taxon>Blastocystidae</taxon>
        <taxon>Blastocystis</taxon>
    </lineage>
</organism>
<proteinExistence type="predicted"/>
<evidence type="ECO:0000259" key="2">
    <source>
        <dbReference type="PROSITE" id="PS50076"/>
    </source>
</evidence>
<dbReference type="GO" id="GO:0072583">
    <property type="term" value="P:clathrin-dependent endocytosis"/>
    <property type="evidence" value="ECO:0007669"/>
    <property type="project" value="TreeGrafter"/>
</dbReference>
<evidence type="ECO:0000256" key="1">
    <source>
        <dbReference type="SAM" id="Coils"/>
    </source>
</evidence>
<name>A0A196S8Y2_BLAHN</name>
<dbReference type="PROSITE" id="PS50076">
    <property type="entry name" value="DNAJ_2"/>
    <property type="match status" value="1"/>
</dbReference>
<comment type="caution">
    <text evidence="3">The sequence shown here is derived from an EMBL/GenBank/DDBJ whole genome shotgun (WGS) entry which is preliminary data.</text>
</comment>
<accession>A0A196S8Y2</accession>
<dbReference type="GO" id="GO:0030276">
    <property type="term" value="F:clathrin binding"/>
    <property type="evidence" value="ECO:0007669"/>
    <property type="project" value="TreeGrafter"/>
</dbReference>
<dbReference type="GO" id="GO:0005737">
    <property type="term" value="C:cytoplasm"/>
    <property type="evidence" value="ECO:0007669"/>
    <property type="project" value="TreeGrafter"/>
</dbReference>
<protein>
    <submittedName>
        <fullName evidence="3">Auxilin-like protein</fullName>
    </submittedName>
</protein>
<dbReference type="SUPFAM" id="SSF46565">
    <property type="entry name" value="Chaperone J-domain"/>
    <property type="match status" value="1"/>
</dbReference>
<dbReference type="STRING" id="478820.A0A196S8Y2"/>
<dbReference type="PANTHER" id="PTHR23172:SF19">
    <property type="entry name" value="J DOMAIN-CONTAINING PROTEIN"/>
    <property type="match status" value="1"/>
</dbReference>
<dbReference type="Proteomes" id="UP000078348">
    <property type="component" value="Unassembled WGS sequence"/>
</dbReference>
<evidence type="ECO:0000313" key="3">
    <source>
        <dbReference type="EMBL" id="OAO12816.1"/>
    </source>
</evidence>
<dbReference type="AlphaFoldDB" id="A0A196S8Y2"/>
<reference evidence="3 4" key="1">
    <citation type="submission" date="2016-05" db="EMBL/GenBank/DDBJ databases">
        <title>Nuclear genome of Blastocystis sp. subtype 1 NandII.</title>
        <authorList>
            <person name="Gentekaki E."/>
            <person name="Curtis B."/>
            <person name="Stairs C."/>
            <person name="Eme L."/>
            <person name="Herman E."/>
            <person name="Klimes V."/>
            <person name="Arias M.C."/>
            <person name="Elias M."/>
            <person name="Hilliou F."/>
            <person name="Klute M."/>
            <person name="Malik S.-B."/>
            <person name="Pightling A."/>
            <person name="Rachubinski R."/>
            <person name="Salas D."/>
            <person name="Schlacht A."/>
            <person name="Suga H."/>
            <person name="Archibald J."/>
            <person name="Ball S.G."/>
            <person name="Clark G."/>
            <person name="Dacks J."/>
            <person name="Van Der Giezen M."/>
            <person name="Tsaousis A."/>
            <person name="Roger A."/>
        </authorList>
    </citation>
    <scope>NUCLEOTIDE SEQUENCE [LARGE SCALE GENOMIC DNA]</scope>
    <source>
        <strain evidence="4">ATCC 50177 / NandII</strain>
    </source>
</reference>
<gene>
    <name evidence="3" type="ORF">AV274_5541</name>
</gene>
<keyword evidence="4" id="KW-1185">Reference proteome</keyword>
<sequence>MPVHSPSVVVEEAPLEIKHVKRSDIKIDKDVSKLTATSYEGKSPEVVKAMKDREKQLREKQIRALMEKKEREITTAINEEKKEEAKKVYGKKLDDWSCDISGEKKNIRTLLTTMHTVLWEGANFKPILMSQLLTPENVKSCYRKAMLKVHPDKNRDGTPEQVYIAQRVFDALNQAWARFQEQQNASMNPFMR</sequence>
<dbReference type="EMBL" id="LXWW01000511">
    <property type="protein sequence ID" value="OAO12816.1"/>
    <property type="molecule type" value="Genomic_DNA"/>
</dbReference>
<evidence type="ECO:0000313" key="4">
    <source>
        <dbReference type="Proteomes" id="UP000078348"/>
    </source>
</evidence>
<keyword evidence="1" id="KW-0175">Coiled coil</keyword>